<dbReference type="AlphaFoldDB" id="A0A2T2N2B5"/>
<feature type="region of interest" description="Disordered" evidence="1">
    <location>
        <begin position="240"/>
        <end position="259"/>
    </location>
</feature>
<evidence type="ECO:0000256" key="1">
    <source>
        <dbReference type="SAM" id="MobiDB-lite"/>
    </source>
</evidence>
<evidence type="ECO:0000313" key="3">
    <source>
        <dbReference type="Proteomes" id="UP000240883"/>
    </source>
</evidence>
<protein>
    <submittedName>
        <fullName evidence="2">Uncharacterized protein</fullName>
    </submittedName>
</protein>
<accession>A0A2T2N2B5</accession>
<proteinExistence type="predicted"/>
<organism evidence="2 3">
    <name type="scientific">Corynespora cassiicola Philippines</name>
    <dbReference type="NCBI Taxonomy" id="1448308"/>
    <lineage>
        <taxon>Eukaryota</taxon>
        <taxon>Fungi</taxon>
        <taxon>Dikarya</taxon>
        <taxon>Ascomycota</taxon>
        <taxon>Pezizomycotina</taxon>
        <taxon>Dothideomycetes</taxon>
        <taxon>Pleosporomycetidae</taxon>
        <taxon>Pleosporales</taxon>
        <taxon>Corynesporascaceae</taxon>
        <taxon>Corynespora</taxon>
    </lineage>
</organism>
<reference evidence="2 3" key="1">
    <citation type="journal article" date="2018" name="Front. Microbiol.">
        <title>Genome-Wide Analysis of Corynespora cassiicola Leaf Fall Disease Putative Effectors.</title>
        <authorList>
            <person name="Lopez D."/>
            <person name="Ribeiro S."/>
            <person name="Label P."/>
            <person name="Fumanal B."/>
            <person name="Venisse J.S."/>
            <person name="Kohler A."/>
            <person name="de Oliveira R.R."/>
            <person name="Labutti K."/>
            <person name="Lipzen A."/>
            <person name="Lail K."/>
            <person name="Bauer D."/>
            <person name="Ohm R.A."/>
            <person name="Barry K.W."/>
            <person name="Spatafora J."/>
            <person name="Grigoriev I.V."/>
            <person name="Martin F.M."/>
            <person name="Pujade-Renaud V."/>
        </authorList>
    </citation>
    <scope>NUCLEOTIDE SEQUENCE [LARGE SCALE GENOMIC DNA]</scope>
    <source>
        <strain evidence="2 3">Philippines</strain>
    </source>
</reference>
<dbReference type="Proteomes" id="UP000240883">
    <property type="component" value="Unassembled WGS sequence"/>
</dbReference>
<dbReference type="EMBL" id="KZ678155">
    <property type="protein sequence ID" value="PSN59544.1"/>
    <property type="molecule type" value="Genomic_DNA"/>
</dbReference>
<sequence>MCLTLPKSAKIMSTKKSTRRLQRVQRAEAAEAARVAHVAPVADVGGIAELPAEGNMMPQVQNPQAVAHMPQGAADSEVEAEHPLPTTRPQAKLMLRLIRVMRSSLILAANAEEDLLPDYKGEVDMQAYRLRYLIMAQHLAVASLLRLLVHHAGYQDGPAFVTLANTLPAMDATSSTMLKHNLYDVDSLRRVYGQHRAFYQKLKPVQDALDEVVRAIDRAARDEAWEGTDSAEEWAWQQELGSGPGRSLQDMSAEDMYPGYDQKSFPVRLEKVMRGERGE</sequence>
<gene>
    <name evidence="2" type="ORF">BS50DRAFT_229677</name>
</gene>
<name>A0A2T2N2B5_CORCC</name>
<keyword evidence="3" id="KW-1185">Reference proteome</keyword>
<evidence type="ECO:0000313" key="2">
    <source>
        <dbReference type="EMBL" id="PSN59544.1"/>
    </source>
</evidence>